<dbReference type="Proteomes" id="UP001589647">
    <property type="component" value="Unassembled WGS sequence"/>
</dbReference>
<accession>A0ABV5IN13</accession>
<sequence length="665" mass="71301">MEAVDEVPWARLGYWPDGPDAVPELLREIAAAPSGMREGSPVGRLWNGLFHDIACQEVYAAAPYLVPYLMESVRVARQPHRGLIVDLMTAMAKAQPHRNVFRDPAAGPEPDHAALARNAMVEHVDTLVRLLNDVSPNVVAKVARLLACLPKAMPQSVPALRARAEKAARRPGDTGAAACVLAVAWLAAADHAAWFNSLLSDPSVHRDLRATAAAGLALSDPTAEPDDDALIKLMADVHADAGSVLERFVWHGLGITPLNTALIGAEHWQREVTRDLLLRPGHQAVDRGLHSAREAIWHWRAAPAELLPLLADLARDLVSVSRPKNSQQDALRYAVQLIAGSGQAAAAYADVLAAMLTGEPAEPWPEAVAPAVEGLAMLGDGRCIPWLIAAFQDQHGHVKHLNVRDMIPALVVQADALIPALKHYLGPSDTNGTMQYVDCCDALISWGAAAAPLAPAITARLAPMYLSVVLPLFGAMGPAAADVEPQIRALLDDERDQHEAAWALWRITGDPGQAPALLTEHLERYGGHAARDVAPMLEQFGPAATIAAPVLRRHFYDAEHGHLYDRVAIARALFAITGDSEGLVTPLLEAITARPLSDLGHRWVPSELLAVEALGRIGSAAEAAVPALETIAYGRARVTDCDVWADEHYQQTARSALASINQSNP</sequence>
<evidence type="ECO:0008006" key="3">
    <source>
        <dbReference type="Google" id="ProtNLM"/>
    </source>
</evidence>
<dbReference type="InterPro" id="IPR016024">
    <property type="entry name" value="ARM-type_fold"/>
</dbReference>
<evidence type="ECO:0000313" key="1">
    <source>
        <dbReference type="EMBL" id="MFB9205941.1"/>
    </source>
</evidence>
<comment type="caution">
    <text evidence="1">The sequence shown here is derived from an EMBL/GenBank/DDBJ whole genome shotgun (WGS) entry which is preliminary data.</text>
</comment>
<evidence type="ECO:0000313" key="2">
    <source>
        <dbReference type="Proteomes" id="UP001589647"/>
    </source>
</evidence>
<gene>
    <name evidence="1" type="ORF">ACFFV7_32435</name>
</gene>
<organism evidence="1 2">
    <name type="scientific">Nonomuraea spiralis</name>
    <dbReference type="NCBI Taxonomy" id="46182"/>
    <lineage>
        <taxon>Bacteria</taxon>
        <taxon>Bacillati</taxon>
        <taxon>Actinomycetota</taxon>
        <taxon>Actinomycetes</taxon>
        <taxon>Streptosporangiales</taxon>
        <taxon>Streptosporangiaceae</taxon>
        <taxon>Nonomuraea</taxon>
    </lineage>
</organism>
<dbReference type="EMBL" id="JBHMEI010000032">
    <property type="protein sequence ID" value="MFB9205941.1"/>
    <property type="molecule type" value="Genomic_DNA"/>
</dbReference>
<protein>
    <recommendedName>
        <fullName evidence="3">HEAT repeat domain-containing protein</fullName>
    </recommendedName>
</protein>
<keyword evidence="2" id="KW-1185">Reference proteome</keyword>
<dbReference type="RefSeq" id="WP_189653428.1">
    <property type="nucleotide sequence ID" value="NZ_BMRC01000041.1"/>
</dbReference>
<reference evidence="1 2" key="1">
    <citation type="submission" date="2024-09" db="EMBL/GenBank/DDBJ databases">
        <authorList>
            <person name="Sun Q."/>
            <person name="Mori K."/>
        </authorList>
    </citation>
    <scope>NUCLEOTIDE SEQUENCE [LARGE SCALE GENOMIC DNA]</scope>
    <source>
        <strain evidence="1 2">CCM 3426</strain>
    </source>
</reference>
<dbReference type="SUPFAM" id="SSF48371">
    <property type="entry name" value="ARM repeat"/>
    <property type="match status" value="1"/>
</dbReference>
<name>A0ABV5IN13_9ACTN</name>
<proteinExistence type="predicted"/>